<reference evidence="1 2" key="1">
    <citation type="journal article" date="2006" name="Science">
        <title>The genome of black cottonwood, Populus trichocarpa (Torr. &amp; Gray).</title>
        <authorList>
            <person name="Tuskan G.A."/>
            <person name="Difazio S."/>
            <person name="Jansson S."/>
            <person name="Bohlmann J."/>
            <person name="Grigoriev I."/>
            <person name="Hellsten U."/>
            <person name="Putnam N."/>
            <person name="Ralph S."/>
            <person name="Rombauts S."/>
            <person name="Salamov A."/>
            <person name="Schein J."/>
            <person name="Sterck L."/>
            <person name="Aerts A."/>
            <person name="Bhalerao R.R."/>
            <person name="Bhalerao R.P."/>
            <person name="Blaudez D."/>
            <person name="Boerjan W."/>
            <person name="Brun A."/>
            <person name="Brunner A."/>
            <person name="Busov V."/>
            <person name="Campbell M."/>
            <person name="Carlson J."/>
            <person name="Chalot M."/>
            <person name="Chapman J."/>
            <person name="Chen G.L."/>
            <person name="Cooper D."/>
            <person name="Coutinho P.M."/>
            <person name="Couturier J."/>
            <person name="Covert S."/>
            <person name="Cronk Q."/>
            <person name="Cunningham R."/>
            <person name="Davis J."/>
            <person name="Degroeve S."/>
            <person name="Dejardin A."/>
            <person name="Depamphilis C."/>
            <person name="Detter J."/>
            <person name="Dirks B."/>
            <person name="Dubchak I."/>
            <person name="Duplessis S."/>
            <person name="Ehlting J."/>
            <person name="Ellis B."/>
            <person name="Gendler K."/>
            <person name="Goodstein D."/>
            <person name="Gribskov M."/>
            <person name="Grimwood J."/>
            <person name="Groover A."/>
            <person name="Gunter L."/>
            <person name="Hamberger B."/>
            <person name="Heinze B."/>
            <person name="Helariutta Y."/>
            <person name="Henrissat B."/>
            <person name="Holligan D."/>
            <person name="Holt R."/>
            <person name="Huang W."/>
            <person name="Islam-Faridi N."/>
            <person name="Jones S."/>
            <person name="Jones-Rhoades M."/>
            <person name="Jorgensen R."/>
            <person name="Joshi C."/>
            <person name="Kangasjarvi J."/>
            <person name="Karlsson J."/>
            <person name="Kelleher C."/>
            <person name="Kirkpatrick R."/>
            <person name="Kirst M."/>
            <person name="Kohler A."/>
            <person name="Kalluri U."/>
            <person name="Larimer F."/>
            <person name="Leebens-Mack J."/>
            <person name="Leple J.C."/>
            <person name="Locascio P."/>
            <person name="Lou Y."/>
            <person name="Lucas S."/>
            <person name="Martin F."/>
            <person name="Montanini B."/>
            <person name="Napoli C."/>
            <person name="Nelson D.R."/>
            <person name="Nelson C."/>
            <person name="Nieminen K."/>
            <person name="Nilsson O."/>
            <person name="Pereda V."/>
            <person name="Peter G."/>
            <person name="Philippe R."/>
            <person name="Pilate G."/>
            <person name="Poliakov A."/>
            <person name="Razumovskaya J."/>
            <person name="Richardson P."/>
            <person name="Rinaldi C."/>
            <person name="Ritland K."/>
            <person name="Rouze P."/>
            <person name="Ryaboy D."/>
            <person name="Schmutz J."/>
            <person name="Schrader J."/>
            <person name="Segerman B."/>
            <person name="Shin H."/>
            <person name="Siddiqui A."/>
            <person name="Sterky F."/>
            <person name="Terry A."/>
            <person name="Tsai C.J."/>
            <person name="Uberbacher E."/>
            <person name="Unneberg P."/>
            <person name="Vahala J."/>
            <person name="Wall K."/>
            <person name="Wessler S."/>
            <person name="Yang G."/>
            <person name="Yin T."/>
            <person name="Douglas C."/>
            <person name="Marra M."/>
            <person name="Sandberg G."/>
            <person name="Van de Peer Y."/>
            <person name="Rokhsar D."/>
        </authorList>
    </citation>
    <scope>NUCLEOTIDE SEQUENCE [LARGE SCALE GENOMIC DNA]</scope>
    <source>
        <strain evidence="2">cv. Nisqually</strain>
    </source>
</reference>
<proteinExistence type="predicted"/>
<name>A0ACC0T0K5_POPTR</name>
<dbReference type="EMBL" id="CM009294">
    <property type="protein sequence ID" value="KAI9394997.1"/>
    <property type="molecule type" value="Genomic_DNA"/>
</dbReference>
<evidence type="ECO:0000313" key="2">
    <source>
        <dbReference type="Proteomes" id="UP000006729"/>
    </source>
</evidence>
<protein>
    <submittedName>
        <fullName evidence="1">Uncharacterized protein</fullName>
    </submittedName>
</protein>
<sequence>MDSRNGSVSETPLDAEIGSFFDSAPPLKDCDGIAKKLKDFIEFNSPPPGKGSPTGVVCVTSGGTTVPLEQCCVRYIDNFSSGHRGATSTEYFIKAGYAVIFLYRRGTFQPYCRSLPEDSLLECFECSDDSAIQVRQPYAEAVKRAISDHHAAVAGGHLLKIPFTTIFEYLQILRSIAMSMRDLGSHAVYYLAAAVSDFYVPWKSMAEHKIQSASGPLDMRLVQVPKMLSALKKAWAPMAFCISFKLETDSKILLEKAEMALKKYRMHMVVANELSTRKEEVTVVTGNEKILVCRDKTQSDSDVEEPLIELIVGRHSAYVKDSDL</sequence>
<keyword evidence="2" id="KW-1185">Reference proteome</keyword>
<evidence type="ECO:0000313" key="1">
    <source>
        <dbReference type="EMBL" id="KAI9394997.1"/>
    </source>
</evidence>
<accession>A0ACC0T0K5</accession>
<organism evidence="1 2">
    <name type="scientific">Populus trichocarpa</name>
    <name type="common">Western balsam poplar</name>
    <name type="synonym">Populus balsamifera subsp. trichocarpa</name>
    <dbReference type="NCBI Taxonomy" id="3694"/>
    <lineage>
        <taxon>Eukaryota</taxon>
        <taxon>Viridiplantae</taxon>
        <taxon>Streptophyta</taxon>
        <taxon>Embryophyta</taxon>
        <taxon>Tracheophyta</taxon>
        <taxon>Spermatophyta</taxon>
        <taxon>Magnoliopsida</taxon>
        <taxon>eudicotyledons</taxon>
        <taxon>Gunneridae</taxon>
        <taxon>Pentapetalae</taxon>
        <taxon>rosids</taxon>
        <taxon>fabids</taxon>
        <taxon>Malpighiales</taxon>
        <taxon>Salicaceae</taxon>
        <taxon>Saliceae</taxon>
        <taxon>Populus</taxon>
    </lineage>
</organism>
<dbReference type="Proteomes" id="UP000006729">
    <property type="component" value="Chromosome 5"/>
</dbReference>
<comment type="caution">
    <text evidence="1">The sequence shown here is derived from an EMBL/GenBank/DDBJ whole genome shotgun (WGS) entry which is preliminary data.</text>
</comment>
<gene>
    <name evidence="1" type="ORF">POPTR_005G170600v4</name>
</gene>